<dbReference type="Proteomes" id="UP000007882">
    <property type="component" value="Chromosome"/>
</dbReference>
<dbReference type="STRING" id="512565.AMIS_47430"/>
<accession>I0HAC6</accession>
<dbReference type="EMBL" id="AP012319">
    <property type="protein sequence ID" value="BAL89963.1"/>
    <property type="molecule type" value="Genomic_DNA"/>
</dbReference>
<name>I0HAC6_ACTM4</name>
<dbReference type="HOGENOM" id="CLU_1119175_0_0_11"/>
<keyword evidence="2" id="KW-1185">Reference proteome</keyword>
<sequence length="249" mass="26454">MSISVTAEQWRVHEVNRQLAIALHNNGATPVRVSRVEPDLPSFEGESGVDTDALLPVGGLRVDVPVPFGAGGCNPAEAAASRVVVTARPEGTADWQRVTLDLPHPNPLLDKLLAADCAAQRVRDSVTLAFGPWQDLGPDGVRGSLEITRTSAAVGTVRITELDGNVLYRLAFPRGGTAEVSAARPAAAIPIVVTPLRCDLHAFAEVKKPFEFPVHVALDGREPLAGTVGVDEDDKTALDTMLRRICKVP</sequence>
<evidence type="ECO:0000313" key="1">
    <source>
        <dbReference type="EMBL" id="BAL89963.1"/>
    </source>
</evidence>
<dbReference type="AlphaFoldDB" id="I0HAC6"/>
<dbReference type="KEGG" id="ams:AMIS_47430"/>
<dbReference type="eggNOG" id="ENOG5033F7D">
    <property type="taxonomic scope" value="Bacteria"/>
</dbReference>
<reference evidence="1 2" key="1">
    <citation type="submission" date="2012-02" db="EMBL/GenBank/DDBJ databases">
        <title>Complete genome sequence of Actinoplanes missouriensis 431 (= NBRC 102363).</title>
        <authorList>
            <person name="Ohnishi Y."/>
            <person name="Ishikawa J."/>
            <person name="Sekine M."/>
            <person name="Hosoyama A."/>
            <person name="Harada T."/>
            <person name="Narita H."/>
            <person name="Hata T."/>
            <person name="Konno Y."/>
            <person name="Tutikane K."/>
            <person name="Fujita N."/>
            <person name="Horinouchi S."/>
            <person name="Hayakawa M."/>
        </authorList>
    </citation>
    <scope>NUCLEOTIDE SEQUENCE [LARGE SCALE GENOMIC DNA]</scope>
    <source>
        <strain evidence="2">ATCC 14538 / DSM 43046 / CBS 188.64 / JCM 3121 / NBRC 102363 / NCIMB 12654 / NRRL B-3342 / UNCC 431</strain>
    </source>
</reference>
<gene>
    <name evidence="1" type="ordered locus">AMIS_47430</name>
</gene>
<proteinExistence type="predicted"/>
<protein>
    <submittedName>
        <fullName evidence="1">Uncharacterized protein</fullName>
    </submittedName>
</protein>
<evidence type="ECO:0000313" key="2">
    <source>
        <dbReference type="Proteomes" id="UP000007882"/>
    </source>
</evidence>
<organism evidence="1 2">
    <name type="scientific">Actinoplanes missouriensis (strain ATCC 14538 / DSM 43046 / CBS 188.64 / JCM 3121 / NBRC 102363 / NCIMB 12654 / NRRL B-3342 / UNCC 431)</name>
    <dbReference type="NCBI Taxonomy" id="512565"/>
    <lineage>
        <taxon>Bacteria</taxon>
        <taxon>Bacillati</taxon>
        <taxon>Actinomycetota</taxon>
        <taxon>Actinomycetes</taxon>
        <taxon>Micromonosporales</taxon>
        <taxon>Micromonosporaceae</taxon>
        <taxon>Actinoplanes</taxon>
    </lineage>
</organism>
<dbReference type="PATRIC" id="fig|512565.3.peg.4732"/>